<comment type="caution">
    <text evidence="1">The sequence shown here is derived from an EMBL/GenBank/DDBJ whole genome shotgun (WGS) entry which is preliminary data.</text>
</comment>
<dbReference type="Pfam" id="PF24389">
    <property type="entry name" value="ORC-CDC6-like"/>
    <property type="match status" value="1"/>
</dbReference>
<dbReference type="Proteomes" id="UP000272888">
    <property type="component" value="Unassembled WGS sequence"/>
</dbReference>
<keyword evidence="2" id="KW-1185">Reference proteome</keyword>
<accession>A0A3A8PJI9</accession>
<dbReference type="InterPro" id="IPR056955">
    <property type="entry name" value="ORC-CDC6-like"/>
</dbReference>
<evidence type="ECO:0000313" key="2">
    <source>
        <dbReference type="Proteomes" id="UP000272888"/>
    </source>
</evidence>
<dbReference type="AlphaFoldDB" id="A0A3A8PJI9"/>
<protein>
    <submittedName>
        <fullName evidence="1">Uncharacterized protein</fullName>
    </submittedName>
</protein>
<organism evidence="1 2">
    <name type="scientific">Corallococcus llansteffanensis</name>
    <dbReference type="NCBI Taxonomy" id="2316731"/>
    <lineage>
        <taxon>Bacteria</taxon>
        <taxon>Pseudomonadati</taxon>
        <taxon>Myxococcota</taxon>
        <taxon>Myxococcia</taxon>
        <taxon>Myxococcales</taxon>
        <taxon>Cystobacterineae</taxon>
        <taxon>Myxococcaceae</taxon>
        <taxon>Corallococcus</taxon>
    </lineage>
</organism>
<name>A0A3A8PJI9_9BACT</name>
<evidence type="ECO:0000313" key="1">
    <source>
        <dbReference type="EMBL" id="RKH53775.1"/>
    </source>
</evidence>
<dbReference type="EMBL" id="RAWB01000318">
    <property type="protein sequence ID" value="RKH53775.1"/>
    <property type="molecule type" value="Genomic_DNA"/>
</dbReference>
<sequence>MLLGLGRIFQVMAAKPEGHTPEANQFEVRDDADDVGMMKAAEVDDLLRGAVMHLALLRFTGTKPQDESNTKAYDYMVHPIFAPLFEFSYRRKRKISLSAEDVLDVVTNPNQAIGRVLEQQHRDMTDAPIPEQLRLFEGFYAGGA</sequence>
<proteinExistence type="predicted"/>
<gene>
    <name evidence="1" type="ORF">D7V93_26310</name>
</gene>
<reference evidence="2" key="1">
    <citation type="submission" date="2018-09" db="EMBL/GenBank/DDBJ databases">
        <authorList>
            <person name="Livingstone P.G."/>
            <person name="Whitworth D.E."/>
        </authorList>
    </citation>
    <scope>NUCLEOTIDE SEQUENCE [LARGE SCALE GENOMIC DNA]</scope>
    <source>
        <strain evidence="2">CA051B</strain>
    </source>
</reference>